<gene>
    <name evidence="2" type="ORF">GCM10010531_18150</name>
</gene>
<feature type="transmembrane region" description="Helical" evidence="1">
    <location>
        <begin position="38"/>
        <end position="57"/>
    </location>
</feature>
<feature type="transmembrane region" description="Helical" evidence="1">
    <location>
        <begin position="107"/>
        <end position="129"/>
    </location>
</feature>
<keyword evidence="1" id="KW-0472">Membrane</keyword>
<dbReference type="Proteomes" id="UP001499924">
    <property type="component" value="Unassembled WGS sequence"/>
</dbReference>
<evidence type="ECO:0000313" key="3">
    <source>
        <dbReference type="Proteomes" id="UP001499924"/>
    </source>
</evidence>
<evidence type="ECO:0000256" key="1">
    <source>
        <dbReference type="SAM" id="Phobius"/>
    </source>
</evidence>
<dbReference type="EMBL" id="BAAAVV010000003">
    <property type="protein sequence ID" value="GAA3165959.1"/>
    <property type="molecule type" value="Genomic_DNA"/>
</dbReference>
<keyword evidence="1" id="KW-1133">Transmembrane helix</keyword>
<reference evidence="3" key="1">
    <citation type="journal article" date="2019" name="Int. J. Syst. Evol. Microbiol.">
        <title>The Global Catalogue of Microorganisms (GCM) 10K type strain sequencing project: providing services to taxonomists for standard genome sequencing and annotation.</title>
        <authorList>
            <consortium name="The Broad Institute Genomics Platform"/>
            <consortium name="The Broad Institute Genome Sequencing Center for Infectious Disease"/>
            <person name="Wu L."/>
            <person name="Ma J."/>
        </authorList>
    </citation>
    <scope>NUCLEOTIDE SEQUENCE [LARGE SCALE GENOMIC DNA]</scope>
    <source>
        <strain evidence="3">JCM 15614</strain>
    </source>
</reference>
<dbReference type="RefSeq" id="WP_344688471.1">
    <property type="nucleotide sequence ID" value="NZ_BAAAVV010000003.1"/>
</dbReference>
<evidence type="ECO:0000313" key="2">
    <source>
        <dbReference type="EMBL" id="GAA3165959.1"/>
    </source>
</evidence>
<accession>A0ABP6P4E7</accession>
<feature type="transmembrane region" description="Helical" evidence="1">
    <location>
        <begin position="64"/>
        <end position="87"/>
    </location>
</feature>
<protein>
    <recommendedName>
        <fullName evidence="4">Disulfide bond formation protein DsbB</fullName>
    </recommendedName>
</protein>
<evidence type="ECO:0008006" key="4">
    <source>
        <dbReference type="Google" id="ProtNLM"/>
    </source>
</evidence>
<sequence>MPGIARPLLAEAGAAVGALCVALHVVTAVAPGHGGPLARGVLLAMAAGCLPCIRGLWLAPTSRVWAMTGVMYAAMLVAHLVLLSPWAAATGLHHGASGLTWADLGMWGGLALAAVQLVLVSVVLVARLGTVAAPGPARR</sequence>
<organism evidence="2 3">
    <name type="scientific">Blastococcus jejuensis</name>
    <dbReference type="NCBI Taxonomy" id="351224"/>
    <lineage>
        <taxon>Bacteria</taxon>
        <taxon>Bacillati</taxon>
        <taxon>Actinomycetota</taxon>
        <taxon>Actinomycetes</taxon>
        <taxon>Geodermatophilales</taxon>
        <taxon>Geodermatophilaceae</taxon>
        <taxon>Blastococcus</taxon>
    </lineage>
</organism>
<comment type="caution">
    <text evidence="2">The sequence shown here is derived from an EMBL/GenBank/DDBJ whole genome shotgun (WGS) entry which is preliminary data.</text>
</comment>
<proteinExistence type="predicted"/>
<name>A0ABP6P4E7_9ACTN</name>
<keyword evidence="1" id="KW-0812">Transmembrane</keyword>
<keyword evidence="3" id="KW-1185">Reference proteome</keyword>